<protein>
    <submittedName>
        <fullName evidence="6">ABC transporter ATP-binding protein</fullName>
    </submittedName>
</protein>
<dbReference type="Pfam" id="PF00005">
    <property type="entry name" value="ABC_tran"/>
    <property type="match status" value="1"/>
</dbReference>
<dbReference type="EMBL" id="SMLM01000002">
    <property type="protein sequence ID" value="TFZ02837.1"/>
    <property type="molecule type" value="Genomic_DNA"/>
</dbReference>
<dbReference type="Gene3D" id="3.40.50.300">
    <property type="entry name" value="P-loop containing nucleotide triphosphate hydrolases"/>
    <property type="match status" value="1"/>
</dbReference>
<accession>A0A4Z0BU39</accession>
<evidence type="ECO:0000313" key="6">
    <source>
        <dbReference type="EMBL" id="TFZ02837.1"/>
    </source>
</evidence>
<dbReference type="GO" id="GO:0005886">
    <property type="term" value="C:plasma membrane"/>
    <property type="evidence" value="ECO:0007669"/>
    <property type="project" value="TreeGrafter"/>
</dbReference>
<keyword evidence="2" id="KW-1003">Cell membrane</keyword>
<evidence type="ECO:0000256" key="2">
    <source>
        <dbReference type="ARBA" id="ARBA00022475"/>
    </source>
</evidence>
<evidence type="ECO:0000256" key="1">
    <source>
        <dbReference type="ARBA" id="ARBA00022448"/>
    </source>
</evidence>
<dbReference type="InterPro" id="IPR032823">
    <property type="entry name" value="BCA_ABC_TP_C"/>
</dbReference>
<evidence type="ECO:0000256" key="3">
    <source>
        <dbReference type="ARBA" id="ARBA00022741"/>
    </source>
</evidence>
<dbReference type="GO" id="GO:0005524">
    <property type="term" value="F:ATP binding"/>
    <property type="evidence" value="ECO:0007669"/>
    <property type="project" value="UniProtKB-KW"/>
</dbReference>
<dbReference type="PROSITE" id="PS50893">
    <property type="entry name" value="ABC_TRANSPORTER_2"/>
    <property type="match status" value="1"/>
</dbReference>
<gene>
    <name evidence="6" type="ORF">EZ313_16480</name>
</gene>
<evidence type="ECO:0000259" key="5">
    <source>
        <dbReference type="PROSITE" id="PS50893"/>
    </source>
</evidence>
<dbReference type="PANTHER" id="PTHR45772">
    <property type="entry name" value="CONSERVED COMPONENT OF ABC TRANSPORTER FOR NATURAL AMINO ACIDS-RELATED"/>
    <property type="match status" value="1"/>
</dbReference>
<feature type="domain" description="ABC transporter" evidence="5">
    <location>
        <begin position="5"/>
        <end position="247"/>
    </location>
</feature>
<keyword evidence="7" id="KW-1185">Reference proteome</keyword>
<dbReference type="PANTHER" id="PTHR45772:SF3">
    <property type="entry name" value="ABC TRANSPORTER ATP-BINDING PROTEIN"/>
    <property type="match status" value="1"/>
</dbReference>
<organism evidence="6 7">
    <name type="scientific">Ramlibacter henchirensis</name>
    <dbReference type="NCBI Taxonomy" id="204072"/>
    <lineage>
        <taxon>Bacteria</taxon>
        <taxon>Pseudomonadati</taxon>
        <taxon>Pseudomonadota</taxon>
        <taxon>Betaproteobacteria</taxon>
        <taxon>Burkholderiales</taxon>
        <taxon>Comamonadaceae</taxon>
        <taxon>Ramlibacter</taxon>
    </lineage>
</organism>
<keyword evidence="1" id="KW-0813">Transport</keyword>
<proteinExistence type="predicted"/>
<keyword evidence="4 6" id="KW-0067">ATP-binding</keyword>
<dbReference type="AlphaFoldDB" id="A0A4Z0BU39"/>
<dbReference type="SMART" id="SM00382">
    <property type="entry name" value="AAA"/>
    <property type="match status" value="1"/>
</dbReference>
<dbReference type="Proteomes" id="UP000298180">
    <property type="component" value="Unassembled WGS sequence"/>
</dbReference>
<dbReference type="GO" id="GO:0016887">
    <property type="term" value="F:ATP hydrolysis activity"/>
    <property type="evidence" value="ECO:0007669"/>
    <property type="project" value="InterPro"/>
</dbReference>
<dbReference type="SUPFAM" id="SSF52540">
    <property type="entry name" value="P-loop containing nucleoside triphosphate hydrolases"/>
    <property type="match status" value="1"/>
</dbReference>
<dbReference type="InterPro" id="IPR003439">
    <property type="entry name" value="ABC_transporter-like_ATP-bd"/>
</dbReference>
<dbReference type="RefSeq" id="WP_135264361.1">
    <property type="nucleotide sequence ID" value="NZ_SMLM01000002.1"/>
</dbReference>
<comment type="caution">
    <text evidence="6">The sequence shown here is derived from an EMBL/GenBank/DDBJ whole genome shotgun (WGS) entry which is preliminary data.</text>
</comment>
<dbReference type="InterPro" id="IPR003593">
    <property type="entry name" value="AAA+_ATPase"/>
</dbReference>
<dbReference type="InterPro" id="IPR051120">
    <property type="entry name" value="ABC_AA/LPS_Transport"/>
</dbReference>
<sequence length="251" mass="27358">MNHAIELKGVTKRFGDFGAVNGVDLAVPQAQRCALLGPNGAGKTTLLNLISGRLSLSDGEIRLKGHDVSRASARRRAQLGVGRSFQKTNIFPQLTLLENVRLGVQNREGRRNWNPWRAADGDAALNETAARWLRQVNIRRSHDARASALSYGEQRQLELAITLATEPQIVLLDEPTAGMSHSETAVILELMAKLLEGLTVVIVEHDLSVVDRIAHRVVVMERGGVICDGTPAEVKADTRVQSAYLKGAHRA</sequence>
<keyword evidence="3" id="KW-0547">Nucleotide-binding</keyword>
<dbReference type="InterPro" id="IPR027417">
    <property type="entry name" value="P-loop_NTPase"/>
</dbReference>
<keyword evidence="2" id="KW-0472">Membrane</keyword>
<evidence type="ECO:0000256" key="4">
    <source>
        <dbReference type="ARBA" id="ARBA00022840"/>
    </source>
</evidence>
<dbReference type="CDD" id="cd03219">
    <property type="entry name" value="ABC_Mj1267_LivG_branched"/>
    <property type="match status" value="1"/>
</dbReference>
<name>A0A4Z0BU39_9BURK</name>
<dbReference type="OrthoDB" id="9781337at2"/>
<evidence type="ECO:0000313" key="7">
    <source>
        <dbReference type="Proteomes" id="UP000298180"/>
    </source>
</evidence>
<reference evidence="6 7" key="1">
    <citation type="submission" date="2019-03" db="EMBL/GenBank/DDBJ databases">
        <title>Ramlibacter henchirensis DSM 14656, whole genome shotgun sequence.</title>
        <authorList>
            <person name="Zhang X."/>
            <person name="Feng G."/>
            <person name="Zhu H."/>
        </authorList>
    </citation>
    <scope>NUCLEOTIDE SEQUENCE [LARGE SCALE GENOMIC DNA]</scope>
    <source>
        <strain evidence="6 7">DSM 14656</strain>
    </source>
</reference>
<dbReference type="Pfam" id="PF12399">
    <property type="entry name" value="BCA_ABC_TP_C"/>
    <property type="match status" value="1"/>
</dbReference>